<dbReference type="InterPro" id="IPR038056">
    <property type="entry name" value="YjbR-like_sf"/>
</dbReference>
<gene>
    <name evidence="1" type="ORF">ESA94_09895</name>
</gene>
<dbReference type="PANTHER" id="PTHR35145">
    <property type="entry name" value="CYTOPLASMIC PROTEIN-RELATED"/>
    <property type="match status" value="1"/>
</dbReference>
<evidence type="ECO:0000313" key="1">
    <source>
        <dbReference type="EMBL" id="RXK60766.1"/>
    </source>
</evidence>
<name>A0A4Q1CJC9_9BACT</name>
<dbReference type="RefSeq" id="WP_129130727.1">
    <property type="nucleotide sequence ID" value="NZ_SDHW01000002.1"/>
</dbReference>
<keyword evidence="1" id="KW-0238">DNA-binding</keyword>
<dbReference type="AlphaFoldDB" id="A0A4Q1CJC9"/>
<accession>A0A4Q1CJC9</accession>
<keyword evidence="2" id="KW-1185">Reference proteome</keyword>
<dbReference type="EMBL" id="SDHW01000002">
    <property type="protein sequence ID" value="RXK60766.1"/>
    <property type="molecule type" value="Genomic_DNA"/>
</dbReference>
<evidence type="ECO:0000313" key="2">
    <source>
        <dbReference type="Proteomes" id="UP000290204"/>
    </source>
</evidence>
<comment type="caution">
    <text evidence="1">The sequence shown here is derived from an EMBL/GenBank/DDBJ whole genome shotgun (WGS) entry which is preliminary data.</text>
</comment>
<dbReference type="OrthoDB" id="9789813at2"/>
<dbReference type="InterPro" id="IPR058532">
    <property type="entry name" value="YjbR/MT2646/Rv2570-like"/>
</dbReference>
<organism evidence="1 2">
    <name type="scientific">Lacibacter luteus</name>
    <dbReference type="NCBI Taxonomy" id="2508719"/>
    <lineage>
        <taxon>Bacteria</taxon>
        <taxon>Pseudomonadati</taxon>
        <taxon>Bacteroidota</taxon>
        <taxon>Chitinophagia</taxon>
        <taxon>Chitinophagales</taxon>
        <taxon>Chitinophagaceae</taxon>
        <taxon>Lacibacter</taxon>
    </lineage>
</organism>
<dbReference type="Gene3D" id="3.90.1150.30">
    <property type="match status" value="1"/>
</dbReference>
<sequence length="108" mass="12608">MNIETIRDYCLSKPDAEETLPFGPDVIVFKVNNKSFLLLPLDTEELRFNVKCDPDLAIELREQYSCVLPGWHMNKKHWNTIVVDGTVSSKLIREWIDHSYDLVKSKKK</sequence>
<dbReference type="Proteomes" id="UP000290204">
    <property type="component" value="Unassembled WGS sequence"/>
</dbReference>
<protein>
    <submittedName>
        <fullName evidence="1">MmcQ/YjbR family DNA-binding protein</fullName>
    </submittedName>
</protein>
<dbReference type="GO" id="GO:0003677">
    <property type="term" value="F:DNA binding"/>
    <property type="evidence" value="ECO:0007669"/>
    <property type="project" value="UniProtKB-KW"/>
</dbReference>
<dbReference type="Pfam" id="PF04237">
    <property type="entry name" value="YjbR"/>
    <property type="match status" value="1"/>
</dbReference>
<dbReference type="SUPFAM" id="SSF142906">
    <property type="entry name" value="YjbR-like"/>
    <property type="match status" value="1"/>
</dbReference>
<dbReference type="InterPro" id="IPR007351">
    <property type="entry name" value="YjbR"/>
</dbReference>
<dbReference type="PANTHER" id="PTHR35145:SF1">
    <property type="entry name" value="CYTOPLASMIC PROTEIN"/>
    <property type="match status" value="1"/>
</dbReference>
<proteinExistence type="predicted"/>
<reference evidence="1 2" key="1">
    <citation type="submission" date="2019-01" db="EMBL/GenBank/DDBJ databases">
        <title>Lacibacter sp. strain TTM-7.</title>
        <authorList>
            <person name="Chen W.-M."/>
        </authorList>
    </citation>
    <scope>NUCLEOTIDE SEQUENCE [LARGE SCALE GENOMIC DNA]</scope>
    <source>
        <strain evidence="1 2">TTM-7</strain>
    </source>
</reference>